<dbReference type="Proteomes" id="UP001055115">
    <property type="component" value="Unassembled WGS sequence"/>
</dbReference>
<gene>
    <name evidence="1" type="ORF">ColSpa_02887</name>
</gene>
<dbReference type="GeneID" id="73323689"/>
<evidence type="ECO:0000313" key="2">
    <source>
        <dbReference type="Proteomes" id="UP001055115"/>
    </source>
</evidence>
<dbReference type="AlphaFoldDB" id="A0AA37L6J6"/>
<protein>
    <submittedName>
        <fullName evidence="1">Uncharacterized protein</fullName>
    </submittedName>
</protein>
<comment type="caution">
    <text evidence="1">The sequence shown here is derived from an EMBL/GenBank/DDBJ whole genome shotgun (WGS) entry which is preliminary data.</text>
</comment>
<accession>A0AA37L6J6</accession>
<name>A0AA37L6J6_9PEZI</name>
<keyword evidence="2" id="KW-1185">Reference proteome</keyword>
<dbReference type="RefSeq" id="XP_049125056.1">
    <property type="nucleotide sequence ID" value="XM_049269099.1"/>
</dbReference>
<organism evidence="1 2">
    <name type="scientific">Colletotrichum spaethianum</name>
    <dbReference type="NCBI Taxonomy" id="700344"/>
    <lineage>
        <taxon>Eukaryota</taxon>
        <taxon>Fungi</taxon>
        <taxon>Dikarya</taxon>
        <taxon>Ascomycota</taxon>
        <taxon>Pezizomycotina</taxon>
        <taxon>Sordariomycetes</taxon>
        <taxon>Hypocreomycetidae</taxon>
        <taxon>Glomerellales</taxon>
        <taxon>Glomerellaceae</taxon>
        <taxon>Colletotrichum</taxon>
        <taxon>Colletotrichum spaethianum species complex</taxon>
    </lineage>
</organism>
<proteinExistence type="predicted"/>
<reference evidence="1 2" key="1">
    <citation type="submission" date="2022-03" db="EMBL/GenBank/DDBJ databases">
        <title>Genome data of Colletotrichum spp.</title>
        <authorList>
            <person name="Utami Y.D."/>
            <person name="Hiruma K."/>
        </authorList>
    </citation>
    <scope>NUCLEOTIDE SEQUENCE [LARGE SCALE GENOMIC DNA]</scope>
    <source>
        <strain evidence="1 2">MAFF 239500</strain>
    </source>
</reference>
<dbReference type="EMBL" id="BQXU01000005">
    <property type="protein sequence ID" value="GKT42706.1"/>
    <property type="molecule type" value="Genomic_DNA"/>
</dbReference>
<evidence type="ECO:0000313" key="1">
    <source>
        <dbReference type="EMBL" id="GKT42706.1"/>
    </source>
</evidence>
<sequence length="104" mass="11910">MAHDPEPEDPDEASRRVRNAYARWDEIFQIQARLWSYREDLLPGIAGLAEECAKITNDTYLAGLWSKDLHHELIWEVVNPEIGDLEASLQQKRSSVSRRGPAPI</sequence>